<dbReference type="Pfam" id="PF25329">
    <property type="entry name" value="C2_GDE1"/>
    <property type="match status" value="1"/>
</dbReference>
<dbReference type="Pfam" id="PF03105">
    <property type="entry name" value="SPX"/>
    <property type="match status" value="1"/>
</dbReference>
<gene>
    <name evidence="5" type="ORF">FISHEDRAFT_48220</name>
</gene>
<evidence type="ECO:0000256" key="3">
    <source>
        <dbReference type="PROSITE-ProRule" id="PRU00023"/>
    </source>
</evidence>
<sequence>LRGLPDGGDDNNSVEWSAVEEGFRLLERDLGKLQQFVELNATGFRKILKKYDKRSRTTTKEMYLARQVEVQPVFNRQVFAACLLDITDLSSGLRFEGAASTDILSQQLMSERLPHMGPFNDLEKSLRKAVTSSDSAMIYDCVRYADALAHQEGAKPNVTRILWKVIIEAPQDLADLILTSLATPFDFQFIDDINGRTCLHEAVIAGCLRLADICIEKGVPVAKADSYGRTALHYACMHGYPEVCRHLIEVGVPADTRDMDNYSPLVYATLRGSVECVRILLDLAHIPAQPLAPTGDLIPLSLACQSGHFDIALFLLQRGAKCTSNSNGEYPMHLAAREGHTQICQLLLNSEGWDLPDKYHDWTPLFHAARFGHSECVHILLEAGSRAHVLDEHGHAAAHYAAWHGHYTSMKALLAASKAQPAVAATPASSPASDIPHTVDAEIEGIPSLLLPPPIIPHRVYGHNYLDRTHLVQICLGSSLSRRQGTPAVRLRHRLISPVFNDEYLVKSTPLKLVIITTDPTVNSGPYTVPLPQVDVHEVFSFQVPSLDKLSLEMSIYPNFGTKTIGRAVALPSIFTCDQGVHQAVLPILDTRLHVVGEVRLVLRARLLCSRNS</sequence>
<feature type="repeat" description="ANK" evidence="3">
    <location>
        <begin position="194"/>
        <end position="226"/>
    </location>
</feature>
<dbReference type="PANTHER" id="PTHR24166:SF48">
    <property type="entry name" value="PROTEIN VAPYRIN"/>
    <property type="match status" value="1"/>
</dbReference>
<evidence type="ECO:0000256" key="2">
    <source>
        <dbReference type="ARBA" id="ARBA00023043"/>
    </source>
</evidence>
<reference evidence="5 6" key="1">
    <citation type="journal article" date="2015" name="Fungal Genet. Biol.">
        <title>Evolution of novel wood decay mechanisms in Agaricales revealed by the genome sequences of Fistulina hepatica and Cylindrobasidium torrendii.</title>
        <authorList>
            <person name="Floudas D."/>
            <person name="Held B.W."/>
            <person name="Riley R."/>
            <person name="Nagy L.G."/>
            <person name="Koehler G."/>
            <person name="Ransdell A.S."/>
            <person name="Younus H."/>
            <person name="Chow J."/>
            <person name="Chiniquy J."/>
            <person name="Lipzen A."/>
            <person name="Tritt A."/>
            <person name="Sun H."/>
            <person name="Haridas S."/>
            <person name="LaButti K."/>
            <person name="Ohm R.A."/>
            <person name="Kues U."/>
            <person name="Blanchette R.A."/>
            <person name="Grigoriev I.V."/>
            <person name="Minto R.E."/>
            <person name="Hibbett D.S."/>
        </authorList>
    </citation>
    <scope>NUCLEOTIDE SEQUENCE [LARGE SCALE GENOMIC DNA]</scope>
    <source>
        <strain evidence="5 6">ATCC 64428</strain>
    </source>
</reference>
<keyword evidence="2 3" id="KW-0040">ANK repeat</keyword>
<dbReference type="PROSITE" id="PS50297">
    <property type="entry name" value="ANK_REP_REGION"/>
    <property type="match status" value="3"/>
</dbReference>
<dbReference type="InterPro" id="IPR050889">
    <property type="entry name" value="Dendritic_Spine_Reg/Scaffold"/>
</dbReference>
<feature type="domain" description="SPX" evidence="4">
    <location>
        <begin position="1"/>
        <end position="65"/>
    </location>
</feature>
<evidence type="ECO:0000259" key="4">
    <source>
        <dbReference type="PROSITE" id="PS51382"/>
    </source>
</evidence>
<name>A0A0D7A4L9_9AGAR</name>
<evidence type="ECO:0000256" key="1">
    <source>
        <dbReference type="ARBA" id="ARBA00022737"/>
    </source>
</evidence>
<dbReference type="PROSITE" id="PS50088">
    <property type="entry name" value="ANK_REPEAT"/>
    <property type="match status" value="4"/>
</dbReference>
<keyword evidence="6" id="KW-1185">Reference proteome</keyword>
<dbReference type="EMBL" id="KN882045">
    <property type="protein sequence ID" value="KIY45962.1"/>
    <property type="molecule type" value="Genomic_DNA"/>
</dbReference>
<feature type="repeat" description="ANK" evidence="3">
    <location>
        <begin position="327"/>
        <end position="349"/>
    </location>
</feature>
<feature type="repeat" description="ANK" evidence="3">
    <location>
        <begin position="360"/>
        <end position="392"/>
    </location>
</feature>
<keyword evidence="1" id="KW-0677">Repeat</keyword>
<proteinExistence type="predicted"/>
<feature type="non-terminal residue" evidence="5">
    <location>
        <position position="1"/>
    </location>
</feature>
<accession>A0A0D7A4L9</accession>
<dbReference type="PANTHER" id="PTHR24166">
    <property type="entry name" value="ROLLING PEBBLES, ISOFORM B"/>
    <property type="match status" value="1"/>
</dbReference>
<dbReference type="OrthoDB" id="1577640at2759"/>
<dbReference type="SUPFAM" id="SSF48403">
    <property type="entry name" value="Ankyrin repeat"/>
    <property type="match status" value="1"/>
</dbReference>
<dbReference type="Pfam" id="PF12796">
    <property type="entry name" value="Ank_2"/>
    <property type="match status" value="3"/>
</dbReference>
<protein>
    <submittedName>
        <fullName evidence="5">Ankyrin</fullName>
    </submittedName>
</protein>
<dbReference type="Proteomes" id="UP000054144">
    <property type="component" value="Unassembled WGS sequence"/>
</dbReference>
<dbReference type="AlphaFoldDB" id="A0A0D7A4L9"/>
<organism evidence="5 6">
    <name type="scientific">Fistulina hepatica ATCC 64428</name>
    <dbReference type="NCBI Taxonomy" id="1128425"/>
    <lineage>
        <taxon>Eukaryota</taxon>
        <taxon>Fungi</taxon>
        <taxon>Dikarya</taxon>
        <taxon>Basidiomycota</taxon>
        <taxon>Agaricomycotina</taxon>
        <taxon>Agaricomycetes</taxon>
        <taxon>Agaricomycetidae</taxon>
        <taxon>Agaricales</taxon>
        <taxon>Fistulinaceae</taxon>
        <taxon>Fistulina</taxon>
    </lineage>
</organism>
<evidence type="ECO:0000313" key="6">
    <source>
        <dbReference type="Proteomes" id="UP000054144"/>
    </source>
</evidence>
<dbReference type="InterPro" id="IPR002110">
    <property type="entry name" value="Ankyrin_rpt"/>
</dbReference>
<dbReference type="SMART" id="SM00248">
    <property type="entry name" value="ANK"/>
    <property type="match status" value="7"/>
</dbReference>
<evidence type="ECO:0000313" key="5">
    <source>
        <dbReference type="EMBL" id="KIY45962.1"/>
    </source>
</evidence>
<feature type="repeat" description="ANK" evidence="3">
    <location>
        <begin position="227"/>
        <end position="259"/>
    </location>
</feature>
<dbReference type="InterPro" id="IPR036770">
    <property type="entry name" value="Ankyrin_rpt-contain_sf"/>
</dbReference>
<dbReference type="PROSITE" id="PS51382">
    <property type="entry name" value="SPX"/>
    <property type="match status" value="1"/>
</dbReference>
<dbReference type="InterPro" id="IPR057506">
    <property type="entry name" value="C2_GPCPD1"/>
</dbReference>
<dbReference type="Gene3D" id="1.25.40.20">
    <property type="entry name" value="Ankyrin repeat-containing domain"/>
    <property type="match status" value="2"/>
</dbReference>
<dbReference type="InterPro" id="IPR004331">
    <property type="entry name" value="SPX_dom"/>
</dbReference>